<comment type="caution">
    <text evidence="2">The sequence shown here is derived from an EMBL/GenBank/DDBJ whole genome shotgun (WGS) entry which is preliminary data.</text>
</comment>
<feature type="region of interest" description="Disordered" evidence="1">
    <location>
        <begin position="70"/>
        <end position="100"/>
    </location>
</feature>
<gene>
    <name evidence="2" type="ORF">OS493_005643</name>
</gene>
<evidence type="ECO:0000256" key="1">
    <source>
        <dbReference type="SAM" id="MobiDB-lite"/>
    </source>
</evidence>
<keyword evidence="3" id="KW-1185">Reference proteome</keyword>
<name>A0A9X0CMN4_9CNID</name>
<proteinExistence type="predicted"/>
<evidence type="ECO:0000313" key="3">
    <source>
        <dbReference type="Proteomes" id="UP001163046"/>
    </source>
</evidence>
<dbReference type="OrthoDB" id="6024025at2759"/>
<organism evidence="2 3">
    <name type="scientific">Desmophyllum pertusum</name>
    <dbReference type="NCBI Taxonomy" id="174260"/>
    <lineage>
        <taxon>Eukaryota</taxon>
        <taxon>Metazoa</taxon>
        <taxon>Cnidaria</taxon>
        <taxon>Anthozoa</taxon>
        <taxon>Hexacorallia</taxon>
        <taxon>Scleractinia</taxon>
        <taxon>Caryophylliina</taxon>
        <taxon>Caryophylliidae</taxon>
        <taxon>Desmophyllum</taxon>
    </lineage>
</organism>
<accession>A0A9X0CMN4</accession>
<reference evidence="2" key="1">
    <citation type="submission" date="2023-01" db="EMBL/GenBank/DDBJ databases">
        <title>Genome assembly of the deep-sea coral Lophelia pertusa.</title>
        <authorList>
            <person name="Herrera S."/>
            <person name="Cordes E."/>
        </authorList>
    </citation>
    <scope>NUCLEOTIDE SEQUENCE</scope>
    <source>
        <strain evidence="2">USNM1676648</strain>
        <tissue evidence="2">Polyp</tissue>
    </source>
</reference>
<dbReference type="AlphaFoldDB" id="A0A9X0CMN4"/>
<dbReference type="Proteomes" id="UP001163046">
    <property type="component" value="Unassembled WGS sequence"/>
</dbReference>
<sequence length="117" mass="13118">MAIRLKLVEPHNLLSSIVTVCSWLRPDDYQHASNLGKETIKQLSELKTVYHPLSRENVEIVVRAVADGRQRRSITGSSSTSSTYPIPEAPEHQKQLGDMTITCKQPIWTVSMTETAD</sequence>
<protein>
    <submittedName>
        <fullName evidence="2">Uncharacterized protein</fullName>
    </submittedName>
</protein>
<evidence type="ECO:0000313" key="2">
    <source>
        <dbReference type="EMBL" id="KAJ7365531.1"/>
    </source>
</evidence>
<feature type="compositionally biased region" description="Low complexity" evidence="1">
    <location>
        <begin position="73"/>
        <end position="83"/>
    </location>
</feature>
<dbReference type="EMBL" id="MU827303">
    <property type="protein sequence ID" value="KAJ7365531.1"/>
    <property type="molecule type" value="Genomic_DNA"/>
</dbReference>